<accession>A0A125MG05</accession>
<dbReference type="EMBL" id="LRGC01000005">
    <property type="protein sequence ID" value="KWR55694.1"/>
    <property type="molecule type" value="Genomic_DNA"/>
</dbReference>
<sequence length="192" mass="20825" precursor="true">MKKFFSVFMIAVCCMALAMPAQAQLIKFGVKGGVNLSKLKFEGMKDNSTGFFFGPMAEITIPVIGLGVDGALLYSQKGDKMEGLDMKQSGLDIPVNLKYSIGLGSMLGIYVAAGPDFFFNFKGDKNFEDGRKLESKKAQVGINVGAGVKLVRHLQIGFNYTIPCGDSFTWKSASEAIGTKNKTWQISAAYLF</sequence>
<reference evidence="4 9" key="1">
    <citation type="journal article" date="2016" name="BMC Genomics">
        <title>Type VI secretion systems of human gut Bacteroidales segregate into three genetic architectures, two of which are contained on mobile genetic elements.</title>
        <authorList>
            <person name="Coyne M.J."/>
            <person name="Roelofs K.G."/>
            <person name="Comstock L.E."/>
        </authorList>
    </citation>
    <scope>NUCLEOTIDE SEQUENCE [LARGE SCALE GENOMIC DNA]</scope>
    <source>
        <strain evidence="4 9">CL09T03C01</strain>
    </source>
</reference>
<dbReference type="EMBL" id="QRPN01000013">
    <property type="protein sequence ID" value="RHM16876.1"/>
    <property type="molecule type" value="Genomic_DNA"/>
</dbReference>
<evidence type="ECO:0000313" key="13">
    <source>
        <dbReference type="Proteomes" id="UP000285305"/>
    </source>
</evidence>
<dbReference type="AlphaFoldDB" id="A0A125MG05"/>
<dbReference type="Proteomes" id="UP000285305">
    <property type="component" value="Unassembled WGS sequence"/>
</dbReference>
<feature type="signal peptide" evidence="2">
    <location>
        <begin position="1"/>
        <end position="23"/>
    </location>
</feature>
<evidence type="ECO:0000259" key="3">
    <source>
        <dbReference type="Pfam" id="PF13505"/>
    </source>
</evidence>
<dbReference type="EMBL" id="QSHQ01000011">
    <property type="protein sequence ID" value="RHC30355.1"/>
    <property type="molecule type" value="Genomic_DNA"/>
</dbReference>
<feature type="domain" description="Outer membrane protein beta-barrel" evidence="3">
    <location>
        <begin position="10"/>
        <end position="192"/>
    </location>
</feature>
<proteinExistence type="predicted"/>
<evidence type="ECO:0000313" key="8">
    <source>
        <dbReference type="EMBL" id="RHM16876.1"/>
    </source>
</evidence>
<evidence type="ECO:0000313" key="12">
    <source>
        <dbReference type="Proteomes" id="UP000284604"/>
    </source>
</evidence>
<dbReference type="Proteomes" id="UP000261223">
    <property type="component" value="Unassembled WGS sequence"/>
</dbReference>
<dbReference type="Proteomes" id="UP000056419">
    <property type="component" value="Unassembled WGS sequence"/>
</dbReference>
<keyword evidence="9" id="KW-1185">Reference proteome</keyword>
<dbReference type="SUPFAM" id="SSF56925">
    <property type="entry name" value="OMPA-like"/>
    <property type="match status" value="1"/>
</dbReference>
<dbReference type="EMBL" id="QSSV01000014">
    <property type="protein sequence ID" value="RGM12490.1"/>
    <property type="molecule type" value="Genomic_DNA"/>
</dbReference>
<evidence type="ECO:0000256" key="2">
    <source>
        <dbReference type="SAM" id="SignalP"/>
    </source>
</evidence>
<evidence type="ECO:0000313" key="4">
    <source>
        <dbReference type="EMBL" id="KWR55694.1"/>
    </source>
</evidence>
<comment type="caution">
    <text evidence="4">The sequence shown here is derived from an EMBL/GenBank/DDBJ whole genome shotgun (WGS) entry which is preliminary data.</text>
</comment>
<dbReference type="PATRIC" id="fig|46506.5.peg.1573"/>
<evidence type="ECO:0000313" key="10">
    <source>
        <dbReference type="Proteomes" id="UP000261223"/>
    </source>
</evidence>
<dbReference type="Proteomes" id="UP000283310">
    <property type="component" value="Unassembled WGS sequence"/>
</dbReference>
<dbReference type="InterPro" id="IPR027385">
    <property type="entry name" value="Beta-barrel_OMP"/>
</dbReference>
<keyword evidence="1 2" id="KW-0732">Signal</keyword>
<name>A0A125MG05_BACSE</name>
<dbReference type="InterPro" id="IPR011250">
    <property type="entry name" value="OMP/PagP_B-barrel"/>
</dbReference>
<feature type="chain" id="PRO_5033729134" evidence="2">
    <location>
        <begin position="24"/>
        <end position="192"/>
    </location>
</feature>
<evidence type="ECO:0000313" key="7">
    <source>
        <dbReference type="EMBL" id="RHC30355.1"/>
    </source>
</evidence>
<dbReference type="RefSeq" id="WP_016660799.1">
    <property type="nucleotide sequence ID" value="NZ_BAABYC010000001.1"/>
</dbReference>
<dbReference type="EMBL" id="QRTW01000014">
    <property type="protein sequence ID" value="RGR12998.1"/>
    <property type="molecule type" value="Genomic_DNA"/>
</dbReference>
<reference evidence="4" key="2">
    <citation type="submission" date="2016-01" db="EMBL/GenBank/DDBJ databases">
        <authorList>
            <person name="McClelland M."/>
            <person name="Jain A."/>
            <person name="Saraogi P."/>
            <person name="Mendelson R."/>
            <person name="Westerman R."/>
            <person name="SanMiguel P."/>
            <person name="Csonka L."/>
        </authorList>
    </citation>
    <scope>NUCLEOTIDE SEQUENCE</scope>
    <source>
        <strain evidence="4">CL09T03C01</strain>
    </source>
</reference>
<dbReference type="STRING" id="46506.AA415_01477"/>
<evidence type="ECO:0000256" key="1">
    <source>
        <dbReference type="ARBA" id="ARBA00022729"/>
    </source>
</evidence>
<evidence type="ECO:0000313" key="11">
    <source>
        <dbReference type="Proteomes" id="UP000283310"/>
    </source>
</evidence>
<organism evidence="4 9">
    <name type="scientific">Bacteroides stercoris</name>
    <dbReference type="NCBI Taxonomy" id="46506"/>
    <lineage>
        <taxon>Bacteria</taxon>
        <taxon>Pseudomonadati</taxon>
        <taxon>Bacteroidota</taxon>
        <taxon>Bacteroidia</taxon>
        <taxon>Bacteroidales</taxon>
        <taxon>Bacteroidaceae</taxon>
        <taxon>Bacteroides</taxon>
    </lineage>
</organism>
<evidence type="ECO:0000313" key="5">
    <source>
        <dbReference type="EMBL" id="RGM12490.1"/>
    </source>
</evidence>
<gene>
    <name evidence="4" type="ORF">AA415_01477</name>
    <name evidence="7" type="ORF">DW853_07485</name>
    <name evidence="6" type="ORF">DWY65_09425</name>
    <name evidence="8" type="ORF">DWZ78_12605</name>
    <name evidence="5" type="ORF">DXC34_11640</name>
</gene>
<reference evidence="10 11" key="3">
    <citation type="submission" date="2018-08" db="EMBL/GenBank/DDBJ databases">
        <title>A genome reference for cultivated species of the human gut microbiota.</title>
        <authorList>
            <person name="Zou Y."/>
            <person name="Xue W."/>
            <person name="Luo G."/>
        </authorList>
    </citation>
    <scope>NUCLEOTIDE SEQUENCE [LARGE SCALE GENOMIC DNA]</scope>
    <source>
        <strain evidence="6 11">AF26-20BH</strain>
        <strain evidence="8 12">AF35-20</strain>
        <strain evidence="7 13">AM36-9BH</strain>
        <strain evidence="5 10">TF03-6</strain>
    </source>
</reference>
<dbReference type="Proteomes" id="UP000284604">
    <property type="component" value="Unassembled WGS sequence"/>
</dbReference>
<evidence type="ECO:0000313" key="9">
    <source>
        <dbReference type="Proteomes" id="UP000056419"/>
    </source>
</evidence>
<evidence type="ECO:0000313" key="6">
    <source>
        <dbReference type="EMBL" id="RGR12998.1"/>
    </source>
</evidence>
<dbReference type="Pfam" id="PF13505">
    <property type="entry name" value="OMP_b-brl"/>
    <property type="match status" value="1"/>
</dbReference>
<protein>
    <submittedName>
        <fullName evidence="4">Outer membrane protein beta-barrel domain protein</fullName>
    </submittedName>
    <submittedName>
        <fullName evidence="5">Porin family protein</fullName>
    </submittedName>
</protein>